<dbReference type="SUPFAM" id="SSF56601">
    <property type="entry name" value="beta-lactamase/transpeptidase-like"/>
    <property type="match status" value="1"/>
</dbReference>
<dbReference type="EC" id="3.5.2.6" evidence="3"/>
<dbReference type="InterPro" id="IPR050491">
    <property type="entry name" value="AmpC-like"/>
</dbReference>
<feature type="chain" id="PRO_5027091356" evidence="1">
    <location>
        <begin position="25"/>
        <end position="676"/>
    </location>
</feature>
<feature type="signal peptide" evidence="1">
    <location>
        <begin position="1"/>
        <end position="24"/>
    </location>
</feature>
<dbReference type="InterPro" id="IPR012338">
    <property type="entry name" value="Beta-lactam/transpept-like"/>
</dbReference>
<sequence length="676" mass="70497">MVHRLIAFVVAALLVGGSTLPAAAQDSSPVANPAAAATTEGVYADPTGRFTVPIPTGWRAETVDGRGVLTDPDGLIVVHALTLEGTDPVAAVGEGWRRVDPAFAREPIDVQEPPPPANVERLAVVTYDGGEASGRVVQGVAQIADGVAYVLLYDADLLTAQRRLSQLSEIDSGFAITGAVEVDLAGVRPATLTPEQFAEFDAFAADLLARTEVPGAAIAVVQDGRIVHSKGFGVREAGRAEPVTPETLMMIGSTTKSMTTMMTATLVDEGKLGWDTPAVELLPGFAVADPVLTPRITVRNLFCACTGVPRRDYEWLFNAEDLSAEDTVASLRDFEFFTPFGEAFQYSNQMVATGGYAAAAASGEPGDLYDAYERAMRGRVLDPIGMTDSTFSFEAVRADDDHATPHGATLTGTYDALSLETETALSPIAPAGALWSSAAEMARYAITELNRGVGPDGNRVVSAENLAVTWEPQVAVDAETGYGLGWLVGEHKGAPLIEHGGNTFGFTSDLAFLPEAGLGIVTLANAQGANLFTVAVRERLLEMAYGQASEVAANVDFYLEQGQQAVADLRLGSEIDPAAVAPFVGDYVNAALGEVSLELTNGALVLDAGEFRTELLPTLNGAGAVAGYITADAPVAGALVALRRENGAPVMVVGAGVDEYDFARALPSPPVLTGAA</sequence>
<dbReference type="Gene3D" id="3.40.710.10">
    <property type="entry name" value="DD-peptidase/beta-lactamase superfamily"/>
    <property type="match status" value="1"/>
</dbReference>
<organism evidence="3">
    <name type="scientific">uncultured Thermomicrobiales bacterium</name>
    <dbReference type="NCBI Taxonomy" id="1645740"/>
    <lineage>
        <taxon>Bacteria</taxon>
        <taxon>Pseudomonadati</taxon>
        <taxon>Thermomicrobiota</taxon>
        <taxon>Thermomicrobia</taxon>
        <taxon>Thermomicrobiales</taxon>
        <taxon>environmental samples</taxon>
    </lineage>
</organism>
<protein>
    <submittedName>
        <fullName evidence="3">Beta-lactamase</fullName>
        <ecNumber evidence="3">3.5.2.6</ecNumber>
    </submittedName>
</protein>
<gene>
    <name evidence="3" type="ORF">AVDCRST_MAG19-1319</name>
</gene>
<evidence type="ECO:0000313" key="3">
    <source>
        <dbReference type="EMBL" id="CAA9557061.1"/>
    </source>
</evidence>
<feature type="domain" description="Beta-lactamase-related" evidence="2">
    <location>
        <begin position="200"/>
        <end position="530"/>
    </location>
</feature>
<dbReference type="InterPro" id="IPR001466">
    <property type="entry name" value="Beta-lactam-related"/>
</dbReference>
<keyword evidence="3" id="KW-0378">Hydrolase</keyword>
<keyword evidence="1" id="KW-0732">Signal</keyword>
<dbReference type="PANTHER" id="PTHR46825">
    <property type="entry name" value="D-ALANYL-D-ALANINE-CARBOXYPEPTIDASE/ENDOPEPTIDASE AMPH"/>
    <property type="match status" value="1"/>
</dbReference>
<dbReference type="Pfam" id="PF00144">
    <property type="entry name" value="Beta-lactamase"/>
    <property type="match status" value="1"/>
</dbReference>
<accession>A0A6J4UQN5</accession>
<dbReference type="EMBL" id="CADCWL010000056">
    <property type="protein sequence ID" value="CAA9557061.1"/>
    <property type="molecule type" value="Genomic_DNA"/>
</dbReference>
<name>A0A6J4UQN5_9BACT</name>
<reference evidence="3" key="1">
    <citation type="submission" date="2020-02" db="EMBL/GenBank/DDBJ databases">
        <authorList>
            <person name="Meier V. D."/>
        </authorList>
    </citation>
    <scope>NUCLEOTIDE SEQUENCE</scope>
    <source>
        <strain evidence="3">AVDCRST_MAG19</strain>
    </source>
</reference>
<proteinExistence type="predicted"/>
<dbReference type="AlphaFoldDB" id="A0A6J4UQN5"/>
<evidence type="ECO:0000256" key="1">
    <source>
        <dbReference type="SAM" id="SignalP"/>
    </source>
</evidence>
<dbReference type="GO" id="GO:0008800">
    <property type="term" value="F:beta-lactamase activity"/>
    <property type="evidence" value="ECO:0007669"/>
    <property type="project" value="UniProtKB-EC"/>
</dbReference>
<dbReference type="PANTHER" id="PTHR46825:SF15">
    <property type="entry name" value="BETA-LACTAMASE-RELATED DOMAIN-CONTAINING PROTEIN"/>
    <property type="match status" value="1"/>
</dbReference>
<evidence type="ECO:0000259" key="2">
    <source>
        <dbReference type="Pfam" id="PF00144"/>
    </source>
</evidence>